<dbReference type="RefSeq" id="WP_169463571.1">
    <property type="nucleotide sequence ID" value="NZ_JABBGG010000001.1"/>
</dbReference>
<organism evidence="1 2">
    <name type="scientific">Massilia polaris</name>
    <dbReference type="NCBI Taxonomy" id="2728846"/>
    <lineage>
        <taxon>Bacteria</taxon>
        <taxon>Pseudomonadati</taxon>
        <taxon>Pseudomonadota</taxon>
        <taxon>Betaproteobacteria</taxon>
        <taxon>Burkholderiales</taxon>
        <taxon>Oxalobacteraceae</taxon>
        <taxon>Telluria group</taxon>
        <taxon>Massilia</taxon>
    </lineage>
</organism>
<keyword evidence="2" id="KW-1185">Reference proteome</keyword>
<sequence length="278" mass="31604">MQNASPLATTPVHDIVTQLRTTLKSDAYAERLATIHRYYNNLKSEGRYRDALLELFNQSGQANQHGWRAYAEADKVDLVVTQPDMGRDGWVKVELKYQFIFDLASRVSTTLGKLKRWPGDLPIRQQLQSLPKCDLQRIALDCIGKDSDDSSGLCDVFVLIVQDRFGAAHPDAVRSRAGHAKSRPWKCPELDERGVRLQFLREQAELDALHDRVSYDKAWTGPTWDMLKLIHEIRPFNLQVVSRKMADDAGPFPLTSYIFTLDFTAPRPLPTGVEWLPA</sequence>
<protein>
    <submittedName>
        <fullName evidence="1">Uncharacterized protein</fullName>
    </submittedName>
</protein>
<gene>
    <name evidence="1" type="ORF">HHL21_02045</name>
</gene>
<reference evidence="1 2" key="1">
    <citation type="submission" date="2020-04" db="EMBL/GenBank/DDBJ databases">
        <title>Massilia sp. RP-1-19 isolated from soil.</title>
        <authorList>
            <person name="Dahal R.H."/>
        </authorList>
    </citation>
    <scope>NUCLEOTIDE SEQUENCE [LARGE SCALE GENOMIC DNA]</scope>
    <source>
        <strain evidence="1 2">RP-1-19</strain>
    </source>
</reference>
<proteinExistence type="predicted"/>
<dbReference type="AlphaFoldDB" id="A0A848HFY4"/>
<evidence type="ECO:0000313" key="2">
    <source>
        <dbReference type="Proteomes" id="UP000583752"/>
    </source>
</evidence>
<name>A0A848HFY4_9BURK</name>
<evidence type="ECO:0000313" key="1">
    <source>
        <dbReference type="EMBL" id="NML59882.1"/>
    </source>
</evidence>
<dbReference type="EMBL" id="JABBGG010000001">
    <property type="protein sequence ID" value="NML59882.1"/>
    <property type="molecule type" value="Genomic_DNA"/>
</dbReference>
<comment type="caution">
    <text evidence="1">The sequence shown here is derived from an EMBL/GenBank/DDBJ whole genome shotgun (WGS) entry which is preliminary data.</text>
</comment>
<accession>A0A848HFY4</accession>
<dbReference type="Proteomes" id="UP000583752">
    <property type="component" value="Unassembled WGS sequence"/>
</dbReference>